<proteinExistence type="predicted"/>
<organism evidence="1 2">
    <name type="scientific">Humidesulfovibrio mexicanus</name>
    <dbReference type="NCBI Taxonomy" id="147047"/>
    <lineage>
        <taxon>Bacteria</taxon>
        <taxon>Pseudomonadati</taxon>
        <taxon>Thermodesulfobacteriota</taxon>
        <taxon>Desulfovibrionia</taxon>
        <taxon>Desulfovibrionales</taxon>
        <taxon>Desulfovibrionaceae</taxon>
        <taxon>Humidesulfovibrio</taxon>
    </lineage>
</organism>
<name>A0A239CHE9_9BACT</name>
<accession>A0A239CHE9</accession>
<dbReference type="EMBL" id="FZOC01000008">
    <property type="protein sequence ID" value="SNS19540.1"/>
    <property type="molecule type" value="Genomic_DNA"/>
</dbReference>
<dbReference type="AlphaFoldDB" id="A0A239CHE9"/>
<protein>
    <submittedName>
        <fullName evidence="1">Uncharacterized protein</fullName>
    </submittedName>
</protein>
<keyword evidence="2" id="KW-1185">Reference proteome</keyword>
<reference evidence="1 2" key="1">
    <citation type="submission" date="2017-06" db="EMBL/GenBank/DDBJ databases">
        <authorList>
            <person name="Kim H.J."/>
            <person name="Triplett B.A."/>
        </authorList>
    </citation>
    <scope>NUCLEOTIDE SEQUENCE [LARGE SCALE GENOMIC DNA]</scope>
    <source>
        <strain evidence="1 2">DSM 13116</strain>
    </source>
</reference>
<gene>
    <name evidence="1" type="ORF">SAMN04488503_3130</name>
</gene>
<evidence type="ECO:0000313" key="2">
    <source>
        <dbReference type="Proteomes" id="UP000198324"/>
    </source>
</evidence>
<sequence length="440" mass="48203">MFPSAKVLAIDDDENDLNNIRDGLHAAGIACVPIHFTLPLPDLAPAQGVRIVFLDLNLVGGHRNAAELADIAGQALKRYLATGPYLLVFWSVQAADVDEVVRLLKVRHADAPAPLAVGVMDKAELRLPEQTAEDYDTRLDALKQRILREVAKSPQLVALLHWEAKLAESAGKAFGELSTLAAGANPWDFDSVEGRFRTILGKIARESGGVHADDNRAKAMQRGLAPLLDDFMGAIPTDEGYNSVWKAATPEPLGPCGQLPEGVSSAQLNTRYLYDLIVPLKDERGALVEIPEDAAWEAHFGYGREQLVSLSLNLEEMTDAQGALSRCRCFLLECSTACDYAQGNERLLRYVFCTLVPSGKLKTKKGKRVKECHQGIYRFPILKIGDEDVILEANFRHVLGLPSGHAILGTPLLRVRPQALDAMLQQYAHHTSRLGLLSFH</sequence>
<dbReference type="Proteomes" id="UP000198324">
    <property type="component" value="Unassembled WGS sequence"/>
</dbReference>
<evidence type="ECO:0000313" key="1">
    <source>
        <dbReference type="EMBL" id="SNS19540.1"/>
    </source>
</evidence>